<feature type="compositionally biased region" description="Polar residues" evidence="1">
    <location>
        <begin position="396"/>
        <end position="412"/>
    </location>
</feature>
<comment type="caution">
    <text evidence="2">The sequence shown here is derived from an EMBL/GenBank/DDBJ whole genome shotgun (WGS) entry which is preliminary data.</text>
</comment>
<protein>
    <submittedName>
        <fullName evidence="2">Uncharacterized protein</fullName>
    </submittedName>
</protein>
<feature type="region of interest" description="Disordered" evidence="1">
    <location>
        <begin position="448"/>
        <end position="517"/>
    </location>
</feature>
<reference evidence="2" key="1">
    <citation type="submission" date="2019-10" db="EMBL/GenBank/DDBJ databases">
        <authorList>
            <consortium name="DOE Joint Genome Institute"/>
            <person name="Kuo A."/>
            <person name="Miyauchi S."/>
            <person name="Kiss E."/>
            <person name="Drula E."/>
            <person name="Kohler A."/>
            <person name="Sanchez-Garcia M."/>
            <person name="Andreopoulos B."/>
            <person name="Barry K.W."/>
            <person name="Bonito G."/>
            <person name="Buee M."/>
            <person name="Carver A."/>
            <person name="Chen C."/>
            <person name="Cichocki N."/>
            <person name="Clum A."/>
            <person name="Culley D."/>
            <person name="Crous P.W."/>
            <person name="Fauchery L."/>
            <person name="Girlanda M."/>
            <person name="Hayes R."/>
            <person name="Keri Z."/>
            <person name="LaButti K."/>
            <person name="Lipzen A."/>
            <person name="Lombard V."/>
            <person name="Magnuson J."/>
            <person name="Maillard F."/>
            <person name="Morin E."/>
            <person name="Murat C."/>
            <person name="Nolan M."/>
            <person name="Ohm R."/>
            <person name="Pangilinan J."/>
            <person name="Pereira M."/>
            <person name="Perotto S."/>
            <person name="Peter M."/>
            <person name="Riley R."/>
            <person name="Sitrit Y."/>
            <person name="Stielow B."/>
            <person name="Szollosi G."/>
            <person name="Zifcakova L."/>
            <person name="Stursova M."/>
            <person name="Spatafora J.W."/>
            <person name="Tedersoo L."/>
            <person name="Vaario L.-M."/>
            <person name="Yamada A."/>
            <person name="Yan M."/>
            <person name="Wang P."/>
            <person name="Xu J."/>
            <person name="Bruns T."/>
            <person name="Baldrian P."/>
            <person name="Vilgalys R."/>
            <person name="Henrissat B."/>
            <person name="Grigoriev I.V."/>
            <person name="Hibbett D."/>
            <person name="Nagy L.G."/>
            <person name="Martin F.M."/>
        </authorList>
    </citation>
    <scope>NUCLEOTIDE SEQUENCE</scope>
    <source>
        <strain evidence="2">Prilba</strain>
    </source>
</reference>
<dbReference type="Proteomes" id="UP000759537">
    <property type="component" value="Unassembled WGS sequence"/>
</dbReference>
<feature type="compositionally biased region" description="Polar residues" evidence="1">
    <location>
        <begin position="281"/>
        <end position="300"/>
    </location>
</feature>
<feature type="compositionally biased region" description="Basic and acidic residues" evidence="1">
    <location>
        <begin position="716"/>
        <end position="741"/>
    </location>
</feature>
<feature type="compositionally biased region" description="Polar residues" evidence="1">
    <location>
        <begin position="337"/>
        <end position="351"/>
    </location>
</feature>
<feature type="region of interest" description="Disordered" evidence="1">
    <location>
        <begin position="664"/>
        <end position="686"/>
    </location>
</feature>
<gene>
    <name evidence="2" type="ORF">DFH94DRAFT_783421</name>
</gene>
<accession>A0A9P5JVH9</accession>
<dbReference type="AlphaFoldDB" id="A0A9P5JVH9"/>
<feature type="region of interest" description="Disordered" evidence="1">
    <location>
        <begin position="533"/>
        <end position="582"/>
    </location>
</feature>
<feature type="region of interest" description="Disordered" evidence="1">
    <location>
        <begin position="700"/>
        <end position="741"/>
    </location>
</feature>
<feature type="compositionally biased region" description="Pro residues" evidence="1">
    <location>
        <begin position="540"/>
        <end position="553"/>
    </location>
</feature>
<keyword evidence="3" id="KW-1185">Reference proteome</keyword>
<feature type="compositionally biased region" description="Pro residues" evidence="1">
    <location>
        <begin position="464"/>
        <end position="473"/>
    </location>
</feature>
<feature type="compositionally biased region" description="Basic residues" evidence="1">
    <location>
        <begin position="242"/>
        <end position="253"/>
    </location>
</feature>
<dbReference type="EMBL" id="WHVB01000047">
    <property type="protein sequence ID" value="KAF8465461.1"/>
    <property type="molecule type" value="Genomic_DNA"/>
</dbReference>
<feature type="region of interest" description="Disordered" evidence="1">
    <location>
        <begin position="385"/>
        <end position="415"/>
    </location>
</feature>
<evidence type="ECO:0000313" key="3">
    <source>
        <dbReference type="Proteomes" id="UP000759537"/>
    </source>
</evidence>
<evidence type="ECO:0000313" key="2">
    <source>
        <dbReference type="EMBL" id="KAF8465461.1"/>
    </source>
</evidence>
<organism evidence="2 3">
    <name type="scientific">Russula ochroleuca</name>
    <dbReference type="NCBI Taxonomy" id="152965"/>
    <lineage>
        <taxon>Eukaryota</taxon>
        <taxon>Fungi</taxon>
        <taxon>Dikarya</taxon>
        <taxon>Basidiomycota</taxon>
        <taxon>Agaricomycotina</taxon>
        <taxon>Agaricomycetes</taxon>
        <taxon>Russulales</taxon>
        <taxon>Russulaceae</taxon>
        <taxon>Russula</taxon>
    </lineage>
</organism>
<feature type="compositionally biased region" description="Basic and acidic residues" evidence="1">
    <location>
        <begin position="316"/>
        <end position="332"/>
    </location>
</feature>
<name>A0A9P5JVH9_9AGAM</name>
<feature type="compositionally biased region" description="Basic residues" evidence="1">
    <location>
        <begin position="189"/>
        <end position="198"/>
    </location>
</feature>
<feature type="compositionally biased region" description="Basic residues" evidence="1">
    <location>
        <begin position="129"/>
        <end position="138"/>
    </location>
</feature>
<feature type="compositionally biased region" description="Polar residues" evidence="1">
    <location>
        <begin position="358"/>
        <end position="368"/>
    </location>
</feature>
<feature type="region of interest" description="Disordered" evidence="1">
    <location>
        <begin position="98"/>
        <end position="369"/>
    </location>
</feature>
<evidence type="ECO:0000256" key="1">
    <source>
        <dbReference type="SAM" id="MobiDB-lite"/>
    </source>
</evidence>
<proteinExistence type="predicted"/>
<reference evidence="2" key="2">
    <citation type="journal article" date="2020" name="Nat. Commun.">
        <title>Large-scale genome sequencing of mycorrhizal fungi provides insights into the early evolution of symbiotic traits.</title>
        <authorList>
            <person name="Miyauchi S."/>
            <person name="Kiss E."/>
            <person name="Kuo A."/>
            <person name="Drula E."/>
            <person name="Kohler A."/>
            <person name="Sanchez-Garcia M."/>
            <person name="Morin E."/>
            <person name="Andreopoulos B."/>
            <person name="Barry K.W."/>
            <person name="Bonito G."/>
            <person name="Buee M."/>
            <person name="Carver A."/>
            <person name="Chen C."/>
            <person name="Cichocki N."/>
            <person name="Clum A."/>
            <person name="Culley D."/>
            <person name="Crous P.W."/>
            <person name="Fauchery L."/>
            <person name="Girlanda M."/>
            <person name="Hayes R.D."/>
            <person name="Keri Z."/>
            <person name="LaButti K."/>
            <person name="Lipzen A."/>
            <person name="Lombard V."/>
            <person name="Magnuson J."/>
            <person name="Maillard F."/>
            <person name="Murat C."/>
            <person name="Nolan M."/>
            <person name="Ohm R.A."/>
            <person name="Pangilinan J."/>
            <person name="Pereira M.F."/>
            <person name="Perotto S."/>
            <person name="Peter M."/>
            <person name="Pfister S."/>
            <person name="Riley R."/>
            <person name="Sitrit Y."/>
            <person name="Stielow J.B."/>
            <person name="Szollosi G."/>
            <person name="Zifcakova L."/>
            <person name="Stursova M."/>
            <person name="Spatafora J.W."/>
            <person name="Tedersoo L."/>
            <person name="Vaario L.M."/>
            <person name="Yamada A."/>
            <person name="Yan M."/>
            <person name="Wang P."/>
            <person name="Xu J."/>
            <person name="Bruns T."/>
            <person name="Baldrian P."/>
            <person name="Vilgalys R."/>
            <person name="Dunand C."/>
            <person name="Henrissat B."/>
            <person name="Grigoriev I.V."/>
            <person name="Hibbett D."/>
            <person name="Nagy L.G."/>
            <person name="Martin F.M."/>
        </authorList>
    </citation>
    <scope>NUCLEOTIDE SEQUENCE</scope>
    <source>
        <strain evidence="2">Prilba</strain>
    </source>
</reference>
<sequence length="771" mass="83908">MTSPAIFGTRPRPRELAYGRDSNRDTLRASVLDVALELGIGTSRAVENLIFDSVLEEDENVTTPTLTSASAATSDESWPLVPAWNSIPADLVLPVRKPSNVAPAPSSDSQAGRAQSEDSHTPTFPLSHQPRKLRKARKDGHESDGGYLSDNLKKKKKDKKDQKNGSGSSFGPEYQSDGEQVSNLTKRGADKKKQKGKGSKMSDDLGADPSVKTFNVSTKKPRTPSDEGDVSDGAHLSEATGKKKRSFFSRRSRSPSASRKGFQSDTPPPVPTLPPTPIPTSGDSTRGLNTFSSLDGSNPNGGAPIWAAHYTVPPSLDERADFSTSLQRRERSPSPPSDNLRSTTRSLSVDTSSEKLVPSTTSQESFSHSPVPLLALPWEATSYVPRPHKPEMHPRSPTQYHEQPPASASATSRPYGVRFTPSTRFDSSDGIIPTPPFSPAVMITSEEPPLHPFITPHRLRASPSPGPHSPVPPVWQNEPPLSAPSASRHFLSPNLRSTPSLGILTPPPPRGVSPAFSESSVVSSSDFIVPSPRPRFFEDLPPPSPPPTGPLPDVPFHGPYSHLVPQVRRGRQPPFPTRGVLPVQEASRLIERTERRRLGAHMETQAEIVDDANNNVYDDLSQLADRVVLVPPSPPHDDSQEDEYDWPDDESVRPDIAQFYFFETSSPSGGGGRVAPPSPDEPDDLSAFKFPFVRSLSSENIPASPITPSVPSDIHSYYEEPGRDGGGEDGEGRSHLFDDEHNRAMRARLMVHADTFQAAERTRPVPKLRPF</sequence>
<feature type="compositionally biased region" description="Pro residues" evidence="1">
    <location>
        <begin position="266"/>
        <end position="278"/>
    </location>
</feature>
<feature type="compositionally biased region" description="Polar residues" evidence="1">
    <location>
        <begin position="700"/>
        <end position="710"/>
    </location>
</feature>
<dbReference type="OrthoDB" id="2690066at2759"/>